<protein>
    <recommendedName>
        <fullName evidence="7">Tetraspanin</fullName>
    </recommendedName>
</protein>
<keyword evidence="6" id="KW-1015">Disulfide bond</keyword>
<keyword evidence="9" id="KW-1185">Reference proteome</keyword>
<dbReference type="InterPro" id="IPR008952">
    <property type="entry name" value="Tetraspanin_EC2_sf"/>
</dbReference>
<dbReference type="InterPro" id="IPR000301">
    <property type="entry name" value="Tetraspanin_animals"/>
</dbReference>
<feature type="transmembrane region" description="Helical" evidence="7">
    <location>
        <begin position="208"/>
        <end position="231"/>
    </location>
</feature>
<organism evidence="8 9">
    <name type="scientific">Apolygus lucorum</name>
    <name type="common">Small green plant bug</name>
    <name type="synonym">Lygocoris lucorum</name>
    <dbReference type="NCBI Taxonomy" id="248454"/>
    <lineage>
        <taxon>Eukaryota</taxon>
        <taxon>Metazoa</taxon>
        <taxon>Ecdysozoa</taxon>
        <taxon>Arthropoda</taxon>
        <taxon>Hexapoda</taxon>
        <taxon>Insecta</taxon>
        <taxon>Pterygota</taxon>
        <taxon>Neoptera</taxon>
        <taxon>Paraneoptera</taxon>
        <taxon>Hemiptera</taxon>
        <taxon>Heteroptera</taxon>
        <taxon>Panheteroptera</taxon>
        <taxon>Cimicomorpha</taxon>
        <taxon>Miridae</taxon>
        <taxon>Mirini</taxon>
        <taxon>Apolygus</taxon>
    </lineage>
</organism>
<feature type="disulfide bond" evidence="6">
    <location>
        <begin position="161"/>
        <end position="194"/>
    </location>
</feature>
<proteinExistence type="inferred from homology"/>
<reference evidence="8" key="1">
    <citation type="journal article" date="2021" name="Mol. Ecol. Resour.">
        <title>Apolygus lucorum genome provides insights into omnivorousness and mesophyll feeding.</title>
        <authorList>
            <person name="Liu Y."/>
            <person name="Liu H."/>
            <person name="Wang H."/>
            <person name="Huang T."/>
            <person name="Liu B."/>
            <person name="Yang B."/>
            <person name="Yin L."/>
            <person name="Li B."/>
            <person name="Zhang Y."/>
            <person name="Zhang S."/>
            <person name="Jiang F."/>
            <person name="Zhang X."/>
            <person name="Ren Y."/>
            <person name="Wang B."/>
            <person name="Wang S."/>
            <person name="Lu Y."/>
            <person name="Wu K."/>
            <person name="Fan W."/>
            <person name="Wang G."/>
        </authorList>
    </citation>
    <scope>NUCLEOTIDE SEQUENCE</scope>
    <source>
        <strain evidence="8">12Hb</strain>
    </source>
</reference>
<keyword evidence="3 7" id="KW-0812">Transmembrane</keyword>
<keyword evidence="4 7" id="KW-1133">Transmembrane helix</keyword>
<dbReference type="CDD" id="cd03127">
    <property type="entry name" value="tetraspanin_LEL"/>
    <property type="match status" value="1"/>
</dbReference>
<feature type="disulfide bond" evidence="6">
    <location>
        <begin position="162"/>
        <end position="181"/>
    </location>
</feature>
<evidence type="ECO:0000313" key="9">
    <source>
        <dbReference type="Proteomes" id="UP000466442"/>
    </source>
</evidence>
<evidence type="ECO:0000256" key="1">
    <source>
        <dbReference type="ARBA" id="ARBA00004141"/>
    </source>
</evidence>
<dbReference type="PANTHER" id="PTHR19282">
    <property type="entry name" value="TETRASPANIN"/>
    <property type="match status" value="1"/>
</dbReference>
<dbReference type="Gene3D" id="1.10.1450.10">
    <property type="entry name" value="Tetraspanin"/>
    <property type="match status" value="1"/>
</dbReference>
<dbReference type="PANTHER" id="PTHR19282:SF555">
    <property type="entry name" value="TETRASPANIN-2A"/>
    <property type="match status" value="1"/>
</dbReference>
<comment type="similarity">
    <text evidence="2 7">Belongs to the tetraspanin (TM4SF) family.</text>
</comment>
<gene>
    <name evidence="8" type="ORF">GE061_001720</name>
</gene>
<dbReference type="Pfam" id="PF00335">
    <property type="entry name" value="Tetraspanin"/>
    <property type="match status" value="1"/>
</dbReference>
<dbReference type="PIRSF" id="PIRSF002419">
    <property type="entry name" value="Tetraspanin"/>
    <property type="match status" value="1"/>
</dbReference>
<evidence type="ECO:0000256" key="4">
    <source>
        <dbReference type="ARBA" id="ARBA00022989"/>
    </source>
</evidence>
<evidence type="ECO:0000256" key="3">
    <source>
        <dbReference type="ARBA" id="ARBA00022692"/>
    </source>
</evidence>
<comment type="caution">
    <text evidence="8">The sequence shown here is derived from an EMBL/GenBank/DDBJ whole genome shotgun (WGS) entry which is preliminary data.</text>
</comment>
<feature type="transmembrane region" description="Helical" evidence="7">
    <location>
        <begin position="67"/>
        <end position="89"/>
    </location>
</feature>
<dbReference type="InterPro" id="IPR018499">
    <property type="entry name" value="Tetraspanin/Peripherin"/>
</dbReference>
<dbReference type="OrthoDB" id="10051670at2759"/>
<dbReference type="PRINTS" id="PR00259">
    <property type="entry name" value="TMFOUR"/>
</dbReference>
<comment type="subcellular location">
    <subcellularLocation>
        <location evidence="1 7">Membrane</location>
        <topology evidence="1 7">Multi-pass membrane protein</topology>
    </subcellularLocation>
</comment>
<dbReference type="Proteomes" id="UP000466442">
    <property type="component" value="Linkage Group LG1"/>
</dbReference>
<accession>A0A6A4KIJ7</accession>
<feature type="transmembrane region" description="Helical" evidence="7">
    <location>
        <begin position="96"/>
        <end position="118"/>
    </location>
</feature>
<evidence type="ECO:0000256" key="7">
    <source>
        <dbReference type="RuleBase" id="RU361218"/>
    </source>
</evidence>
<evidence type="ECO:0000256" key="2">
    <source>
        <dbReference type="ARBA" id="ARBA00006840"/>
    </source>
</evidence>
<dbReference type="EMBL" id="WIXP02000001">
    <property type="protein sequence ID" value="KAF6217366.1"/>
    <property type="molecule type" value="Genomic_DNA"/>
</dbReference>
<evidence type="ECO:0000313" key="8">
    <source>
        <dbReference type="EMBL" id="KAF6217366.1"/>
    </source>
</evidence>
<dbReference type="AlphaFoldDB" id="A0A6A4KIJ7"/>
<evidence type="ECO:0000256" key="6">
    <source>
        <dbReference type="PIRSR" id="PIRSR002419-1"/>
    </source>
</evidence>
<sequence>MGMEDNTKVAEKVDKRIRIIRGILLCMNAITWFICIAVIALCFWLRFDDSVQQWVDRLEIQSFYIGLYILIISSTILFITGFISCFATISESIVLLLANIVVQVLLFILGLAGAMVLMENSAYQSAIHPVIQTVMLRLIQLAPTYDRAAYSLSLLQEDIGCCGANGVDDYFNMRRAVPSECRDPITGNVYYYGCADELTWFLEQRSSWLIGLVIALCCKKVLNAVLTAILIQLVQKYNKYSV</sequence>
<feature type="transmembrane region" description="Helical" evidence="7">
    <location>
        <begin position="22"/>
        <end position="47"/>
    </location>
</feature>
<keyword evidence="5 7" id="KW-0472">Membrane</keyword>
<evidence type="ECO:0000256" key="5">
    <source>
        <dbReference type="ARBA" id="ARBA00023136"/>
    </source>
</evidence>
<dbReference type="GO" id="GO:0005886">
    <property type="term" value="C:plasma membrane"/>
    <property type="evidence" value="ECO:0007669"/>
    <property type="project" value="TreeGrafter"/>
</dbReference>
<dbReference type="SUPFAM" id="SSF48652">
    <property type="entry name" value="Tetraspanin"/>
    <property type="match status" value="1"/>
</dbReference>
<name>A0A6A4KIJ7_APOLU</name>